<evidence type="ECO:0000313" key="2">
    <source>
        <dbReference type="Proteomes" id="UP000602510"/>
    </source>
</evidence>
<sequence length="105" mass="11600">MFIPMVMLDNLSLATMITQSDVESDGDEPQVLQVVPAPPVRSGEGDDEVEPSLKRHHCMLMSEVVGDDGIFEIHNASKTERWVEITERLGSALNKDLSADGVRKH</sequence>
<reference evidence="1" key="1">
    <citation type="submission" date="2020-04" db="EMBL/GenBank/DDBJ databases">
        <title>Hybrid Assembly of Korean Phytophthora infestans isolates.</title>
        <authorList>
            <person name="Prokchorchik M."/>
            <person name="Lee Y."/>
            <person name="Seo J."/>
            <person name="Cho J.-H."/>
            <person name="Park Y.-E."/>
            <person name="Jang D.-C."/>
            <person name="Im J.-S."/>
            <person name="Choi J.-G."/>
            <person name="Park H.-J."/>
            <person name="Lee G.-B."/>
            <person name="Lee Y.-G."/>
            <person name="Hong S.-Y."/>
            <person name="Cho K."/>
            <person name="Sohn K.H."/>
        </authorList>
    </citation>
    <scope>NUCLEOTIDE SEQUENCE</scope>
    <source>
        <strain evidence="1">KR_1_A1</strain>
    </source>
</reference>
<dbReference type="Proteomes" id="UP000602510">
    <property type="component" value="Unassembled WGS sequence"/>
</dbReference>
<accession>A0A833TBI0</accession>
<proteinExistence type="predicted"/>
<dbReference type="AlphaFoldDB" id="A0A833TBI0"/>
<name>A0A833TBI0_PHYIN</name>
<keyword evidence="2" id="KW-1185">Reference proteome</keyword>
<dbReference type="EMBL" id="WSZM01000015">
    <property type="protein sequence ID" value="KAF4046583.1"/>
    <property type="molecule type" value="Genomic_DNA"/>
</dbReference>
<organism evidence="1 2">
    <name type="scientific">Phytophthora infestans</name>
    <name type="common">Potato late blight agent</name>
    <name type="synonym">Botrytis infestans</name>
    <dbReference type="NCBI Taxonomy" id="4787"/>
    <lineage>
        <taxon>Eukaryota</taxon>
        <taxon>Sar</taxon>
        <taxon>Stramenopiles</taxon>
        <taxon>Oomycota</taxon>
        <taxon>Peronosporomycetes</taxon>
        <taxon>Peronosporales</taxon>
        <taxon>Peronosporaceae</taxon>
        <taxon>Phytophthora</taxon>
    </lineage>
</organism>
<evidence type="ECO:0000313" key="1">
    <source>
        <dbReference type="EMBL" id="KAF4046583.1"/>
    </source>
</evidence>
<protein>
    <submittedName>
        <fullName evidence="1">Uncharacterized protein</fullName>
    </submittedName>
</protein>
<gene>
    <name evidence="1" type="ORF">GN244_ATG00973</name>
</gene>
<comment type="caution">
    <text evidence="1">The sequence shown here is derived from an EMBL/GenBank/DDBJ whole genome shotgun (WGS) entry which is preliminary data.</text>
</comment>